<protein>
    <submittedName>
        <fullName evidence="1">Uncharacterized protein</fullName>
    </submittedName>
</protein>
<evidence type="ECO:0000313" key="1">
    <source>
        <dbReference type="EMBL" id="CCE22400.1"/>
    </source>
</evidence>
<evidence type="ECO:0000313" key="2">
    <source>
        <dbReference type="Proteomes" id="UP000008315"/>
    </source>
</evidence>
<reference evidence="2" key="1">
    <citation type="journal article" date="2012" name="J. Bacteriol.">
        <title>Genome sequence of the haloalkaliphilic methanotrophic bacterium Methylomicrobium alcaliphilum 20Z.</title>
        <authorList>
            <person name="Vuilleumier S."/>
            <person name="Khmelenina V.N."/>
            <person name="Bringel F."/>
            <person name="Reshetnikov A.S."/>
            <person name="Lajus A."/>
            <person name="Mangenot S."/>
            <person name="Rouy Z."/>
            <person name="Op den Camp H.J."/>
            <person name="Jetten M.S."/>
            <person name="Dispirito A.A."/>
            <person name="Dunfield P."/>
            <person name="Klotz M.G."/>
            <person name="Semrau J.D."/>
            <person name="Stein L.Y."/>
            <person name="Barbe V."/>
            <person name="Medigue C."/>
            <person name="Trotsenko Y.A."/>
            <person name="Kalyuzhnaya M.G."/>
        </authorList>
    </citation>
    <scope>NUCLEOTIDE SEQUENCE [LARGE SCALE GENOMIC DNA]</scope>
    <source>
        <strain evidence="2">DSM 19304 / NCIMB 14124 / VKM B-2133 / 20Z</strain>
    </source>
</reference>
<dbReference type="AlphaFoldDB" id="G4T1H8"/>
<accession>G4T1H8</accession>
<name>G4T1H8_META2</name>
<dbReference type="PATRIC" id="fig|271065.3.peg.718"/>
<gene>
    <name evidence="1" type="ordered locus">MEALZ_0705</name>
</gene>
<dbReference type="HOGENOM" id="CLU_2274021_0_0_6"/>
<sequence>MSDNKPLAILLDNGNFFGLWAFLTLSHDKLNFLAFSQGLETGTRNVAEMNENVRTLALLDEAEAFVCVEPFNCACCSSRHTQNLKNKKLNQFSPKADRLAKK</sequence>
<organism evidence="1 2">
    <name type="scientific">Methylotuvimicrobium alcaliphilum (strain DSM 19304 / NCIMB 14124 / VKM B-2133 / 20Z)</name>
    <name type="common">Methylomicrobium alcaliphilum</name>
    <dbReference type="NCBI Taxonomy" id="1091494"/>
    <lineage>
        <taxon>Bacteria</taxon>
        <taxon>Pseudomonadati</taxon>
        <taxon>Pseudomonadota</taxon>
        <taxon>Gammaproteobacteria</taxon>
        <taxon>Methylococcales</taxon>
        <taxon>Methylococcaceae</taxon>
        <taxon>Methylotuvimicrobium</taxon>
    </lineage>
</organism>
<dbReference type="Proteomes" id="UP000008315">
    <property type="component" value="Chromosome"/>
</dbReference>
<keyword evidence="2" id="KW-1185">Reference proteome</keyword>
<dbReference type="STRING" id="1091494.MEALZ_0705"/>
<dbReference type="EMBL" id="FO082060">
    <property type="protein sequence ID" value="CCE22400.1"/>
    <property type="molecule type" value="Genomic_DNA"/>
</dbReference>
<proteinExistence type="predicted"/>
<dbReference type="KEGG" id="mah:MEALZ_0705"/>